<feature type="transmembrane region" description="Helical" evidence="10">
    <location>
        <begin position="221"/>
        <end position="244"/>
    </location>
</feature>
<keyword evidence="6" id="KW-0249">Electron transport</keyword>
<evidence type="ECO:0000256" key="5">
    <source>
        <dbReference type="ARBA" id="ARBA00022723"/>
    </source>
</evidence>
<evidence type="ECO:0000313" key="13">
    <source>
        <dbReference type="Proteomes" id="UP001319827"/>
    </source>
</evidence>
<keyword evidence="4 10" id="KW-0812">Transmembrane</keyword>
<dbReference type="InterPro" id="IPR036150">
    <property type="entry name" value="Cyt_b/b6_C_sf"/>
</dbReference>
<evidence type="ECO:0000256" key="4">
    <source>
        <dbReference type="ARBA" id="ARBA00022692"/>
    </source>
</evidence>
<dbReference type="Proteomes" id="UP001319827">
    <property type="component" value="Chromosome"/>
</dbReference>
<dbReference type="InterPro" id="IPR027387">
    <property type="entry name" value="Cytb/b6-like_sf"/>
</dbReference>
<evidence type="ECO:0000256" key="3">
    <source>
        <dbReference type="ARBA" id="ARBA00022617"/>
    </source>
</evidence>
<evidence type="ECO:0000256" key="1">
    <source>
        <dbReference type="ARBA" id="ARBA00004141"/>
    </source>
</evidence>
<dbReference type="InterPro" id="IPR005797">
    <property type="entry name" value="Cyt_b/b6_N"/>
</dbReference>
<protein>
    <recommendedName>
        <fullName evidence="11">Cytochrome b/b6 N-terminal region profile domain-containing protein</fullName>
    </recommendedName>
</protein>
<keyword evidence="13" id="KW-1185">Reference proteome</keyword>
<keyword evidence="3" id="KW-0349">Heme</keyword>
<feature type="transmembrane region" description="Helical" evidence="10">
    <location>
        <begin position="280"/>
        <end position="299"/>
    </location>
</feature>
<keyword evidence="5" id="KW-0479">Metal-binding</keyword>
<evidence type="ECO:0000256" key="8">
    <source>
        <dbReference type="ARBA" id="ARBA00023004"/>
    </source>
</evidence>
<keyword evidence="8" id="KW-0408">Iron</keyword>
<dbReference type="PANTHER" id="PTHR19271">
    <property type="entry name" value="CYTOCHROME B"/>
    <property type="match status" value="1"/>
</dbReference>
<organism evidence="12 13">
    <name type="scientific">Desulfuromonas versatilis</name>
    <dbReference type="NCBI Taxonomy" id="2802975"/>
    <lineage>
        <taxon>Bacteria</taxon>
        <taxon>Pseudomonadati</taxon>
        <taxon>Thermodesulfobacteriota</taxon>
        <taxon>Desulfuromonadia</taxon>
        <taxon>Desulfuromonadales</taxon>
        <taxon>Desulfuromonadaceae</taxon>
        <taxon>Desulfuromonas</taxon>
    </lineage>
</organism>
<evidence type="ECO:0000313" key="12">
    <source>
        <dbReference type="EMBL" id="BCR05086.1"/>
    </source>
</evidence>
<reference evidence="12 13" key="2">
    <citation type="journal article" date="2021" name="Int. J. Syst. Evol. Microbiol.">
        <title>Isolation and Polyphasic Characterization of Desulfuromonas versatilis sp. Nov., an Electrogenic Bacteria Capable of Versatile Metabolism Isolated from a Graphene Oxide-Reducing Enrichment Culture.</title>
        <authorList>
            <person name="Xie L."/>
            <person name="Yoshida N."/>
            <person name="Ishii S."/>
            <person name="Meng L."/>
        </authorList>
    </citation>
    <scope>NUCLEOTIDE SEQUENCE [LARGE SCALE GENOMIC DNA]</scope>
    <source>
        <strain evidence="12 13">NIT-T3</strain>
    </source>
</reference>
<name>A0ABM8HS23_9BACT</name>
<dbReference type="InterPro" id="IPR005798">
    <property type="entry name" value="Cyt_b/b6_C"/>
</dbReference>
<keyword evidence="7 10" id="KW-1133">Transmembrane helix</keyword>
<evidence type="ECO:0000256" key="7">
    <source>
        <dbReference type="ARBA" id="ARBA00022989"/>
    </source>
</evidence>
<dbReference type="EMBL" id="AP024355">
    <property type="protein sequence ID" value="BCR05086.1"/>
    <property type="molecule type" value="Genomic_DNA"/>
</dbReference>
<gene>
    <name evidence="12" type="ORF">DESUT3_21550</name>
</gene>
<feature type="transmembrane region" description="Helical" evidence="10">
    <location>
        <begin position="112"/>
        <end position="130"/>
    </location>
</feature>
<comment type="subcellular location">
    <subcellularLocation>
        <location evidence="1">Membrane</location>
        <topology evidence="1">Multi-pass membrane protein</topology>
    </subcellularLocation>
</comment>
<dbReference type="PROSITE" id="PS51002">
    <property type="entry name" value="CYTB_NTER"/>
    <property type="match status" value="1"/>
</dbReference>
<dbReference type="InterPro" id="IPR016174">
    <property type="entry name" value="Di-haem_cyt_TM"/>
</dbReference>
<evidence type="ECO:0000256" key="10">
    <source>
        <dbReference type="SAM" id="Phobius"/>
    </source>
</evidence>
<dbReference type="SUPFAM" id="SSF81648">
    <property type="entry name" value="a domain/subunit of cytochrome bc1 complex (Ubiquinol-cytochrome c reductase)"/>
    <property type="match status" value="1"/>
</dbReference>
<reference evidence="12 13" key="1">
    <citation type="journal article" date="2016" name="C (Basel)">
        <title>Selective Growth of and Electricity Production by Marine Exoelectrogenic Bacteria in Self-Aggregated Hydrogel of Microbially Reduced Graphene Oxide.</title>
        <authorList>
            <person name="Yoshida N."/>
            <person name="Goto Y."/>
            <person name="Miyata Y."/>
        </authorList>
    </citation>
    <scope>NUCLEOTIDE SEQUENCE [LARGE SCALE GENOMIC DNA]</scope>
    <source>
        <strain evidence="12 13">NIT-T3</strain>
    </source>
</reference>
<keyword evidence="9 10" id="KW-0472">Membrane</keyword>
<evidence type="ECO:0000256" key="2">
    <source>
        <dbReference type="ARBA" id="ARBA00022448"/>
    </source>
</evidence>
<dbReference type="RefSeq" id="WP_221248515.1">
    <property type="nucleotide sequence ID" value="NZ_AP024355.1"/>
</dbReference>
<dbReference type="SUPFAM" id="SSF81342">
    <property type="entry name" value="Transmembrane di-heme cytochromes"/>
    <property type="match status" value="1"/>
</dbReference>
<feature type="domain" description="Cytochrome b/b6 N-terminal region profile" evidence="11">
    <location>
        <begin position="1"/>
        <end position="208"/>
    </location>
</feature>
<evidence type="ECO:0000256" key="6">
    <source>
        <dbReference type="ARBA" id="ARBA00022982"/>
    </source>
</evidence>
<dbReference type="Pfam" id="PF00032">
    <property type="entry name" value="Cytochrom_B_C"/>
    <property type="match status" value="1"/>
</dbReference>
<keyword evidence="2" id="KW-0813">Transport</keyword>
<evidence type="ECO:0000256" key="9">
    <source>
        <dbReference type="ARBA" id="ARBA00023136"/>
    </source>
</evidence>
<sequence>MAQSRRNFLHHLHPVRINRRTLHPATTLGLGVAGLTCLAVLLLSGLTLFLYYVPEQAVAYERILHITTTLPYGRLLRNLHYVAANGLLILAALHLTRVFLTGSYKERSLNWIYGLVLLMLILVANFTGYLLPWDQISYWAIKVGASLAAYFPLVGPGISRFFLGGDQVGEETLLRSFALHASVLPLLLLVFTALHLWRIRKDGGLAAPPQDESQKLPAGPWLYRAETAVALLTLAALIALALVLDAPLHERADPLHPPNPAKAPWYFVGFQEMVSWSATFGGVVAPLVIGLFLLFAPWFDHSRSHPGLWFARDRWGPNLAFITLALSQIAFIAVGLWLRGKNWQLQLPF</sequence>
<feature type="transmembrane region" description="Helical" evidence="10">
    <location>
        <begin position="177"/>
        <end position="197"/>
    </location>
</feature>
<dbReference type="Gene3D" id="1.20.810.10">
    <property type="entry name" value="Cytochrome Bc1 Complex, Chain C"/>
    <property type="match status" value="1"/>
</dbReference>
<proteinExistence type="predicted"/>
<dbReference type="PANTHER" id="PTHR19271:SF16">
    <property type="entry name" value="CYTOCHROME B"/>
    <property type="match status" value="1"/>
</dbReference>
<evidence type="ECO:0000259" key="11">
    <source>
        <dbReference type="PROSITE" id="PS51002"/>
    </source>
</evidence>
<feature type="transmembrane region" description="Helical" evidence="10">
    <location>
        <begin position="136"/>
        <end position="156"/>
    </location>
</feature>
<feature type="transmembrane region" description="Helical" evidence="10">
    <location>
        <begin position="319"/>
        <end position="338"/>
    </location>
</feature>
<dbReference type="Pfam" id="PF00033">
    <property type="entry name" value="Cytochrome_B"/>
    <property type="match status" value="1"/>
</dbReference>
<accession>A0ABM8HS23</accession>
<feature type="transmembrane region" description="Helical" evidence="10">
    <location>
        <begin position="79"/>
        <end position="100"/>
    </location>
</feature>
<feature type="transmembrane region" description="Helical" evidence="10">
    <location>
        <begin position="28"/>
        <end position="52"/>
    </location>
</feature>